<feature type="region of interest" description="Disordered" evidence="1">
    <location>
        <begin position="92"/>
        <end position="112"/>
    </location>
</feature>
<keyword evidence="3" id="KW-1185">Reference proteome</keyword>
<dbReference type="KEGG" id="upv:EJN92_08890"/>
<gene>
    <name evidence="2" type="ORF">EJN92_08890</name>
</gene>
<dbReference type="PROSITE" id="PS51257">
    <property type="entry name" value="PROKAR_LIPOPROTEIN"/>
    <property type="match status" value="1"/>
</dbReference>
<reference evidence="2 3" key="1">
    <citation type="journal article" date="2011" name="Int. J. Syst. Evol. Microbiol.">
        <title>Description of Undibacterium oligocarboniphilum sp. nov., isolated from purified water, and Undibacterium pigrum strain CCUG 49012 as the type strain of Undibacterium parvum sp. nov., and emended descriptions of the genus Undibacterium and the species Undibacterium pigrum.</title>
        <authorList>
            <person name="Eder W."/>
            <person name="Wanner G."/>
            <person name="Ludwig W."/>
            <person name="Busse H.J."/>
            <person name="Ziemke-Kageler F."/>
            <person name="Lang E."/>
        </authorList>
    </citation>
    <scope>NUCLEOTIDE SEQUENCE [LARGE SCALE GENOMIC DNA]</scope>
    <source>
        <strain evidence="2 3">DSM 23061</strain>
    </source>
</reference>
<proteinExistence type="predicted"/>
<accession>A0A3S9HJ04</accession>
<dbReference type="Proteomes" id="UP000275663">
    <property type="component" value="Chromosome"/>
</dbReference>
<protein>
    <submittedName>
        <fullName evidence="2">Uncharacterized protein</fullName>
    </submittedName>
</protein>
<dbReference type="AlphaFoldDB" id="A0A3S9HJ04"/>
<dbReference type="EMBL" id="CP034464">
    <property type="protein sequence ID" value="AZP12104.1"/>
    <property type="molecule type" value="Genomic_DNA"/>
</dbReference>
<evidence type="ECO:0000313" key="2">
    <source>
        <dbReference type="EMBL" id="AZP12104.1"/>
    </source>
</evidence>
<name>A0A3S9HJ04_9BURK</name>
<evidence type="ECO:0000256" key="1">
    <source>
        <dbReference type="SAM" id="MobiDB-lite"/>
    </source>
</evidence>
<dbReference type="OrthoDB" id="8613401at2"/>
<dbReference type="RefSeq" id="WP_126127486.1">
    <property type="nucleotide sequence ID" value="NZ_CP034464.1"/>
</dbReference>
<evidence type="ECO:0000313" key="3">
    <source>
        <dbReference type="Proteomes" id="UP000275663"/>
    </source>
</evidence>
<sequence>MLKLKAGLTLSALCAGLSGCYVVPMQSYSNSNNSLNSANASAVAILPPLPRPVYTARLYPVNEAAAALGRVTGTISNPERGHGEFSFTVGSESFSGEATREPGSSKGRANASGNRGGFVKCDYTMSSTSLGTGSCLFSGGARYDMHVSL</sequence>
<organism evidence="2 3">
    <name type="scientific">Undibacterium parvum</name>
    <dbReference type="NCBI Taxonomy" id="401471"/>
    <lineage>
        <taxon>Bacteria</taxon>
        <taxon>Pseudomonadati</taxon>
        <taxon>Pseudomonadota</taxon>
        <taxon>Betaproteobacteria</taxon>
        <taxon>Burkholderiales</taxon>
        <taxon>Oxalobacteraceae</taxon>
        <taxon>Undibacterium</taxon>
    </lineage>
</organism>